<dbReference type="EMBL" id="MU275853">
    <property type="protein sequence ID" value="KAI0051313.1"/>
    <property type="molecule type" value="Genomic_DNA"/>
</dbReference>
<comment type="caution">
    <text evidence="1">The sequence shown here is derived from an EMBL/GenBank/DDBJ whole genome shotgun (WGS) entry which is preliminary data.</text>
</comment>
<dbReference type="Proteomes" id="UP000814033">
    <property type="component" value="Unassembled WGS sequence"/>
</dbReference>
<proteinExistence type="predicted"/>
<sequence>MRVVGNTYSRVGNPTVEVFECRMAALEKGAAAVATASGQSAQFMAISAIAGAGDNIVSTSFLYGGTYNQFKVLFKRFGITVKFVTSDDPAAFAAAIDEKTKAVYVESIGNPKYNVSPIAEIAKVAHQHNVPLIVDNTFGMGGFLIRPFELGADIVVHSATKWIGGHGTTIAGVVIDSGKFDWVASGRFSGFTEPSEGYHGLKFSEKFGVVAFAVKLRLEILRDMGAALNPFAAFQLLQGLETLSLRAERHSENALALAQFLDAHPRVAWVSYLGLPTHSSHTLAKKTLREGYFGGMLNFGVKGGDDPLVGSTVVDSLKLASHLANVGDAKTLVIHPGTSTHRQLSAEEQLASGVTPDLIRVSVGIENIKDIIADFEAALKVVQ</sequence>
<protein>
    <submittedName>
        <fullName evidence="1">O-acetylhomoserine ami</fullName>
    </submittedName>
</protein>
<organism evidence="1 2">
    <name type="scientific">Auriscalpium vulgare</name>
    <dbReference type="NCBI Taxonomy" id="40419"/>
    <lineage>
        <taxon>Eukaryota</taxon>
        <taxon>Fungi</taxon>
        <taxon>Dikarya</taxon>
        <taxon>Basidiomycota</taxon>
        <taxon>Agaricomycotina</taxon>
        <taxon>Agaricomycetes</taxon>
        <taxon>Russulales</taxon>
        <taxon>Auriscalpiaceae</taxon>
        <taxon>Auriscalpium</taxon>
    </lineage>
</organism>
<gene>
    <name evidence="1" type="ORF">FA95DRAFT_1554659</name>
</gene>
<evidence type="ECO:0000313" key="1">
    <source>
        <dbReference type="EMBL" id="KAI0051313.1"/>
    </source>
</evidence>
<reference evidence="1" key="1">
    <citation type="submission" date="2021-02" db="EMBL/GenBank/DDBJ databases">
        <authorList>
            <consortium name="DOE Joint Genome Institute"/>
            <person name="Ahrendt S."/>
            <person name="Looney B.P."/>
            <person name="Miyauchi S."/>
            <person name="Morin E."/>
            <person name="Drula E."/>
            <person name="Courty P.E."/>
            <person name="Chicoki N."/>
            <person name="Fauchery L."/>
            <person name="Kohler A."/>
            <person name="Kuo A."/>
            <person name="Labutti K."/>
            <person name="Pangilinan J."/>
            <person name="Lipzen A."/>
            <person name="Riley R."/>
            <person name="Andreopoulos W."/>
            <person name="He G."/>
            <person name="Johnson J."/>
            <person name="Barry K.W."/>
            <person name="Grigoriev I.V."/>
            <person name="Nagy L."/>
            <person name="Hibbett D."/>
            <person name="Henrissat B."/>
            <person name="Matheny P.B."/>
            <person name="Labbe J."/>
            <person name="Martin F."/>
        </authorList>
    </citation>
    <scope>NUCLEOTIDE SEQUENCE</scope>
    <source>
        <strain evidence="1">FP105234-sp</strain>
    </source>
</reference>
<accession>A0ACB8S4C7</accession>
<name>A0ACB8S4C7_9AGAM</name>
<keyword evidence="2" id="KW-1185">Reference proteome</keyword>
<reference evidence="1" key="2">
    <citation type="journal article" date="2022" name="New Phytol.">
        <title>Evolutionary transition to the ectomycorrhizal habit in the genomes of a hyperdiverse lineage of mushroom-forming fungi.</title>
        <authorList>
            <person name="Looney B."/>
            <person name="Miyauchi S."/>
            <person name="Morin E."/>
            <person name="Drula E."/>
            <person name="Courty P.E."/>
            <person name="Kohler A."/>
            <person name="Kuo A."/>
            <person name="LaButti K."/>
            <person name="Pangilinan J."/>
            <person name="Lipzen A."/>
            <person name="Riley R."/>
            <person name="Andreopoulos W."/>
            <person name="He G."/>
            <person name="Johnson J."/>
            <person name="Nolan M."/>
            <person name="Tritt A."/>
            <person name="Barry K.W."/>
            <person name="Grigoriev I.V."/>
            <person name="Nagy L.G."/>
            <person name="Hibbett D."/>
            <person name="Henrissat B."/>
            <person name="Matheny P.B."/>
            <person name="Labbe J."/>
            <person name="Martin F.M."/>
        </authorList>
    </citation>
    <scope>NUCLEOTIDE SEQUENCE</scope>
    <source>
        <strain evidence="1">FP105234-sp</strain>
    </source>
</reference>
<evidence type="ECO:0000313" key="2">
    <source>
        <dbReference type="Proteomes" id="UP000814033"/>
    </source>
</evidence>